<name>A0A540M795_MALBA</name>
<dbReference type="Proteomes" id="UP000315295">
    <property type="component" value="Unassembled WGS sequence"/>
</dbReference>
<sequence>MAREASQRLQSRRRQAQGQKRRGSGRGGVVEEVEDADVDGGGAGGDDDAEEGGVGVGEFGGDVEFVGCYANWEVGKRERPKEEDSGPRAPGGGANLQVLQACWRAAAPSARAKASKKITGTESGKRAEAFRGGEVATAGGQKGGFESEVERARRRWGGRLHGAAMVVGAVADVRRHN</sequence>
<feature type="region of interest" description="Disordered" evidence="1">
    <location>
        <begin position="74"/>
        <end position="93"/>
    </location>
</feature>
<organism evidence="2 3">
    <name type="scientific">Malus baccata</name>
    <name type="common">Siberian crab apple</name>
    <name type="synonym">Pyrus baccata</name>
    <dbReference type="NCBI Taxonomy" id="106549"/>
    <lineage>
        <taxon>Eukaryota</taxon>
        <taxon>Viridiplantae</taxon>
        <taxon>Streptophyta</taxon>
        <taxon>Embryophyta</taxon>
        <taxon>Tracheophyta</taxon>
        <taxon>Spermatophyta</taxon>
        <taxon>Magnoliopsida</taxon>
        <taxon>eudicotyledons</taxon>
        <taxon>Gunneridae</taxon>
        <taxon>Pentapetalae</taxon>
        <taxon>rosids</taxon>
        <taxon>fabids</taxon>
        <taxon>Rosales</taxon>
        <taxon>Rosaceae</taxon>
        <taxon>Amygdaloideae</taxon>
        <taxon>Maleae</taxon>
        <taxon>Malus</taxon>
    </lineage>
</organism>
<feature type="compositionally biased region" description="Basic residues" evidence="1">
    <location>
        <begin position="10"/>
        <end position="24"/>
    </location>
</feature>
<keyword evidence="3" id="KW-1185">Reference proteome</keyword>
<dbReference type="EMBL" id="VIEB01000340">
    <property type="protein sequence ID" value="TQD94575.1"/>
    <property type="molecule type" value="Genomic_DNA"/>
</dbReference>
<reference evidence="2 3" key="1">
    <citation type="journal article" date="2019" name="G3 (Bethesda)">
        <title>Sequencing of a Wild Apple (Malus baccata) Genome Unravels the Differences Between Cultivated and Wild Apple Species Regarding Disease Resistance and Cold Tolerance.</title>
        <authorList>
            <person name="Chen X."/>
        </authorList>
    </citation>
    <scope>NUCLEOTIDE SEQUENCE [LARGE SCALE GENOMIC DNA]</scope>
    <source>
        <strain evidence="3">cv. Shandingzi</strain>
        <tissue evidence="2">Leaves</tissue>
    </source>
</reference>
<evidence type="ECO:0000256" key="1">
    <source>
        <dbReference type="SAM" id="MobiDB-lite"/>
    </source>
</evidence>
<feature type="region of interest" description="Disordered" evidence="1">
    <location>
        <begin position="1"/>
        <end position="59"/>
    </location>
</feature>
<evidence type="ECO:0000313" key="2">
    <source>
        <dbReference type="EMBL" id="TQD94575.1"/>
    </source>
</evidence>
<feature type="compositionally biased region" description="Basic and acidic residues" evidence="1">
    <location>
        <begin position="74"/>
        <end position="86"/>
    </location>
</feature>
<dbReference type="AlphaFoldDB" id="A0A540M795"/>
<comment type="caution">
    <text evidence="2">The sequence shown here is derived from an EMBL/GenBank/DDBJ whole genome shotgun (WGS) entry which is preliminary data.</text>
</comment>
<accession>A0A540M795</accession>
<protein>
    <submittedName>
        <fullName evidence="2">Uncharacterized protein</fullName>
    </submittedName>
</protein>
<evidence type="ECO:0000313" key="3">
    <source>
        <dbReference type="Proteomes" id="UP000315295"/>
    </source>
</evidence>
<proteinExistence type="predicted"/>
<gene>
    <name evidence="2" type="ORF">C1H46_019820</name>
</gene>